<dbReference type="AlphaFoldDB" id="A0A2N5T9K4"/>
<accession>A0A2N5T9K4</accession>
<reference evidence="3 4" key="1">
    <citation type="submission" date="2017-11" db="EMBL/GenBank/DDBJ databases">
        <title>De novo assembly and phasing of dikaryotic genomes from two isolates of Puccinia coronata f. sp. avenae, the causal agent of oat crown rust.</title>
        <authorList>
            <person name="Miller M.E."/>
            <person name="Zhang Y."/>
            <person name="Omidvar V."/>
            <person name="Sperschneider J."/>
            <person name="Schwessinger B."/>
            <person name="Raley C."/>
            <person name="Palmer J.M."/>
            <person name="Garnica D."/>
            <person name="Upadhyaya N."/>
            <person name="Rathjen J."/>
            <person name="Taylor J.M."/>
            <person name="Park R.F."/>
            <person name="Dodds P.N."/>
            <person name="Hirsch C.D."/>
            <person name="Kianian S.F."/>
            <person name="Figueroa M."/>
        </authorList>
    </citation>
    <scope>NUCLEOTIDE SEQUENCE [LARGE SCALE GENOMIC DNA]</scope>
    <source>
        <strain evidence="3">12SD80</strain>
    </source>
</reference>
<feature type="region of interest" description="Disordered" evidence="1">
    <location>
        <begin position="493"/>
        <end position="512"/>
    </location>
</feature>
<feature type="region of interest" description="Disordered" evidence="1">
    <location>
        <begin position="91"/>
        <end position="110"/>
    </location>
</feature>
<feature type="compositionally biased region" description="Low complexity" evidence="1">
    <location>
        <begin position="245"/>
        <end position="267"/>
    </location>
</feature>
<feature type="domain" description="BAG" evidence="2">
    <location>
        <begin position="348"/>
        <end position="394"/>
    </location>
</feature>
<dbReference type="InterPro" id="IPR003103">
    <property type="entry name" value="BAG_domain"/>
</dbReference>
<feature type="compositionally biased region" description="Basic residues" evidence="1">
    <location>
        <begin position="99"/>
        <end position="110"/>
    </location>
</feature>
<feature type="region of interest" description="Disordered" evidence="1">
    <location>
        <begin position="26"/>
        <end position="53"/>
    </location>
</feature>
<proteinExistence type="predicted"/>
<dbReference type="Proteomes" id="UP000235392">
    <property type="component" value="Unassembled WGS sequence"/>
</dbReference>
<protein>
    <recommendedName>
        <fullName evidence="2">BAG domain-containing protein</fullName>
    </recommendedName>
</protein>
<feature type="region of interest" description="Disordered" evidence="1">
    <location>
        <begin position="127"/>
        <end position="149"/>
    </location>
</feature>
<sequence>MSFFYPQQAHSQSPFLHLFDQPRPSFYPTPDDPYHHPRYYHSHHPHRQSTGPFYPHHLSYPESPRENSSIHPLGRHRQQKLERDALENYPQNLGYGYHNSHHPSNHHPLHQLRRQKLNSDALEDQSYYTHPSHRASFRENSSDYEDSIRRERARRLAEAKMRQLGRSSPDEETKVQVTLPDGRQCVVPISWAQKMQKKYPGILTNAMIRPHLDACPSSVQIDQPLANSDSDHGSDFYLLDPTQDPSVPVLSSSSPPPYAGGQSSSSPPQFPKHTPEEQDAAARLIQQQFRAHRSLVHLAELESTFDKLKTEFTYPSLLDLKFAHAPEQADGATPPSTKLTFNHPVNRSIQALEEGLTQLQIKADAILSRGNPKIKTWRKQLIKAIEAQLEQLDRFKTEAWTAQRAAHLESLAKETRKADECEEVEMNDEIMNTDVESVASDRLNIDSAALSIPLPAEDAVQAASRQEDDLIIPVPAPATQSLETLVIPARPFASNPSAPGDASSLPDSHTTTTTSCNVNPLVTSDGSLICPAPPASLASDDILISPV</sequence>
<dbReference type="SUPFAM" id="SSF63491">
    <property type="entry name" value="BAG domain"/>
    <property type="match status" value="1"/>
</dbReference>
<feature type="region of interest" description="Disordered" evidence="1">
    <location>
        <begin position="221"/>
        <end position="279"/>
    </location>
</feature>
<feature type="compositionally biased region" description="Basic and acidic residues" evidence="1">
    <location>
        <begin position="136"/>
        <end position="149"/>
    </location>
</feature>
<evidence type="ECO:0000313" key="3">
    <source>
        <dbReference type="EMBL" id="PLW22195.1"/>
    </source>
</evidence>
<gene>
    <name evidence="3" type="ORF">PCASD_18916</name>
</gene>
<feature type="compositionally biased region" description="Basic residues" evidence="1">
    <location>
        <begin position="36"/>
        <end position="47"/>
    </location>
</feature>
<dbReference type="Gene3D" id="1.20.58.120">
    <property type="entry name" value="BAG domain"/>
    <property type="match status" value="1"/>
</dbReference>
<dbReference type="EMBL" id="PGCI01000672">
    <property type="protein sequence ID" value="PLW22195.1"/>
    <property type="molecule type" value="Genomic_DNA"/>
</dbReference>
<dbReference type="Pfam" id="PF02179">
    <property type="entry name" value="BAG"/>
    <property type="match status" value="1"/>
</dbReference>
<comment type="caution">
    <text evidence="3">The sequence shown here is derived from an EMBL/GenBank/DDBJ whole genome shotgun (WGS) entry which is preliminary data.</text>
</comment>
<evidence type="ECO:0000256" key="1">
    <source>
        <dbReference type="SAM" id="MobiDB-lite"/>
    </source>
</evidence>
<organism evidence="3 4">
    <name type="scientific">Puccinia coronata f. sp. avenae</name>
    <dbReference type="NCBI Taxonomy" id="200324"/>
    <lineage>
        <taxon>Eukaryota</taxon>
        <taxon>Fungi</taxon>
        <taxon>Dikarya</taxon>
        <taxon>Basidiomycota</taxon>
        <taxon>Pucciniomycotina</taxon>
        <taxon>Pucciniomycetes</taxon>
        <taxon>Pucciniales</taxon>
        <taxon>Pucciniaceae</taxon>
        <taxon>Puccinia</taxon>
    </lineage>
</organism>
<dbReference type="GO" id="GO:0051087">
    <property type="term" value="F:protein-folding chaperone binding"/>
    <property type="evidence" value="ECO:0007669"/>
    <property type="project" value="InterPro"/>
</dbReference>
<dbReference type="InterPro" id="IPR036533">
    <property type="entry name" value="BAG_dom_sf"/>
</dbReference>
<name>A0A2N5T9K4_9BASI</name>
<evidence type="ECO:0000259" key="2">
    <source>
        <dbReference type="Pfam" id="PF02179"/>
    </source>
</evidence>
<evidence type="ECO:0000313" key="4">
    <source>
        <dbReference type="Proteomes" id="UP000235392"/>
    </source>
</evidence>